<evidence type="ECO:0000313" key="12">
    <source>
        <dbReference type="Proteomes" id="UP000612899"/>
    </source>
</evidence>
<dbReference type="SUPFAM" id="SSF161093">
    <property type="entry name" value="MgtE membrane domain-like"/>
    <property type="match status" value="1"/>
</dbReference>
<comment type="subcellular location">
    <subcellularLocation>
        <location evidence="1">Membrane</location>
        <topology evidence="1">Multi-pass membrane protein</topology>
    </subcellularLocation>
</comment>
<comment type="similarity">
    <text evidence="2">Belongs to the SLC41A transporter family.</text>
</comment>
<dbReference type="PANTHER" id="PTHR41394:SF5">
    <property type="entry name" value="SLC41A_MGTE INTEGRAL MEMBRANE DOMAIN-CONTAINING PROTEIN"/>
    <property type="match status" value="1"/>
</dbReference>
<keyword evidence="12" id="KW-1185">Reference proteome</keyword>
<dbReference type="PANTHER" id="PTHR41394">
    <property type="entry name" value="MAGNESIUM TRANSPORTER MGTE"/>
    <property type="match status" value="1"/>
</dbReference>
<evidence type="ECO:0000256" key="4">
    <source>
        <dbReference type="ARBA" id="ARBA00022692"/>
    </source>
</evidence>
<dbReference type="AlphaFoldDB" id="A0A8J3Q1W2"/>
<dbReference type="Pfam" id="PF00571">
    <property type="entry name" value="CBS"/>
    <property type="match status" value="1"/>
</dbReference>
<keyword evidence="8" id="KW-0129">CBS domain</keyword>
<evidence type="ECO:0000256" key="9">
    <source>
        <dbReference type="SAM" id="Phobius"/>
    </source>
</evidence>
<feature type="transmembrane region" description="Helical" evidence="9">
    <location>
        <begin position="165"/>
        <end position="183"/>
    </location>
</feature>
<organism evidence="11 12">
    <name type="scientific">Rhizocola hellebori</name>
    <dbReference type="NCBI Taxonomy" id="1392758"/>
    <lineage>
        <taxon>Bacteria</taxon>
        <taxon>Bacillati</taxon>
        <taxon>Actinomycetota</taxon>
        <taxon>Actinomycetes</taxon>
        <taxon>Micromonosporales</taxon>
        <taxon>Micromonosporaceae</taxon>
        <taxon>Rhizocola</taxon>
    </lineage>
</organism>
<sequence>MTPTKPTALLDTAAAHATAAVPIARPDDTADMVLKAMQGKTFDCASVIAVCNADRLAGLVTVERLLAADPQTPVRRIMDAKPPKVSSGTDQEHAAWLAVQHGEPGLAVVDARGRFVGVIPPQQLLRVLLEEHDEDMARLGGYLRRSAMAREASEENVPARLWHRLPWLGIGLLGVLGSAGLLAASEARLSANLAVAFFLPGIVYLAAAVGNQTQTLVIRGLSVGVGIRRVAGREALTGLLVGALLAVAMYGVVAVGWRDLTLATAVGLAVVAASTVATLVAMALPWLLQRAGKDPAFGSGPVATIIQDLMSISIYLGTVTLLLS</sequence>
<proteinExistence type="inferred from homology"/>
<dbReference type="Pfam" id="PF01769">
    <property type="entry name" value="MgtE"/>
    <property type="match status" value="1"/>
</dbReference>
<evidence type="ECO:0000256" key="5">
    <source>
        <dbReference type="ARBA" id="ARBA00022842"/>
    </source>
</evidence>
<evidence type="ECO:0000313" key="11">
    <source>
        <dbReference type="EMBL" id="GIH01954.1"/>
    </source>
</evidence>
<evidence type="ECO:0000256" key="1">
    <source>
        <dbReference type="ARBA" id="ARBA00004141"/>
    </source>
</evidence>
<dbReference type="InterPro" id="IPR000644">
    <property type="entry name" value="CBS_dom"/>
</dbReference>
<evidence type="ECO:0000256" key="7">
    <source>
        <dbReference type="ARBA" id="ARBA00023136"/>
    </source>
</evidence>
<dbReference type="Gene3D" id="1.10.357.20">
    <property type="entry name" value="SLC41 divalent cation transporters, integral membrane domain"/>
    <property type="match status" value="1"/>
</dbReference>
<evidence type="ECO:0000256" key="8">
    <source>
        <dbReference type="PROSITE-ProRule" id="PRU00703"/>
    </source>
</evidence>
<keyword evidence="7 9" id="KW-0472">Membrane</keyword>
<reference evidence="11" key="1">
    <citation type="submission" date="2021-01" db="EMBL/GenBank/DDBJ databases">
        <title>Whole genome shotgun sequence of Rhizocola hellebori NBRC 109834.</title>
        <authorList>
            <person name="Komaki H."/>
            <person name="Tamura T."/>
        </authorList>
    </citation>
    <scope>NUCLEOTIDE SEQUENCE</scope>
    <source>
        <strain evidence="11">NBRC 109834</strain>
    </source>
</reference>
<evidence type="ECO:0000259" key="10">
    <source>
        <dbReference type="PROSITE" id="PS51371"/>
    </source>
</evidence>
<feature type="domain" description="CBS" evidence="10">
    <location>
        <begin position="78"/>
        <end position="134"/>
    </location>
</feature>
<name>A0A8J3Q1W2_9ACTN</name>
<dbReference type="RefSeq" id="WP_239123110.1">
    <property type="nucleotide sequence ID" value="NZ_BONY01000001.1"/>
</dbReference>
<feature type="transmembrane region" description="Helical" evidence="9">
    <location>
        <begin position="300"/>
        <end position="323"/>
    </location>
</feature>
<evidence type="ECO:0000256" key="6">
    <source>
        <dbReference type="ARBA" id="ARBA00022989"/>
    </source>
</evidence>
<accession>A0A8J3Q1W2</accession>
<dbReference type="PROSITE" id="PS51371">
    <property type="entry name" value="CBS"/>
    <property type="match status" value="1"/>
</dbReference>
<gene>
    <name evidence="11" type="ORF">Rhe02_00210</name>
</gene>
<feature type="transmembrane region" description="Helical" evidence="9">
    <location>
        <begin position="236"/>
        <end position="257"/>
    </location>
</feature>
<evidence type="ECO:0000256" key="2">
    <source>
        <dbReference type="ARBA" id="ARBA00009749"/>
    </source>
</evidence>
<dbReference type="SUPFAM" id="SSF54631">
    <property type="entry name" value="CBS-domain pair"/>
    <property type="match status" value="1"/>
</dbReference>
<keyword evidence="4 9" id="KW-0812">Transmembrane</keyword>
<dbReference type="Proteomes" id="UP000612899">
    <property type="component" value="Unassembled WGS sequence"/>
</dbReference>
<protein>
    <recommendedName>
        <fullName evidence="10">CBS domain-containing protein</fullName>
    </recommendedName>
</protein>
<dbReference type="Gene3D" id="3.10.580.10">
    <property type="entry name" value="CBS-domain"/>
    <property type="match status" value="1"/>
</dbReference>
<dbReference type="InterPro" id="IPR036739">
    <property type="entry name" value="SLC41_membr_dom_sf"/>
</dbReference>
<dbReference type="GO" id="GO:0008324">
    <property type="term" value="F:monoatomic cation transmembrane transporter activity"/>
    <property type="evidence" value="ECO:0007669"/>
    <property type="project" value="InterPro"/>
</dbReference>
<dbReference type="EMBL" id="BONY01000001">
    <property type="protein sequence ID" value="GIH01954.1"/>
    <property type="molecule type" value="Genomic_DNA"/>
</dbReference>
<dbReference type="GO" id="GO:0016020">
    <property type="term" value="C:membrane"/>
    <property type="evidence" value="ECO:0007669"/>
    <property type="project" value="UniProtKB-SubCell"/>
</dbReference>
<dbReference type="InterPro" id="IPR046342">
    <property type="entry name" value="CBS_dom_sf"/>
</dbReference>
<keyword evidence="5" id="KW-0460">Magnesium</keyword>
<evidence type="ECO:0000256" key="3">
    <source>
        <dbReference type="ARBA" id="ARBA00022448"/>
    </source>
</evidence>
<keyword evidence="6 9" id="KW-1133">Transmembrane helix</keyword>
<keyword evidence="3" id="KW-0813">Transport</keyword>
<comment type="caution">
    <text evidence="11">The sequence shown here is derived from an EMBL/GenBank/DDBJ whole genome shotgun (WGS) entry which is preliminary data.</text>
</comment>
<feature type="transmembrane region" description="Helical" evidence="9">
    <location>
        <begin position="263"/>
        <end position="288"/>
    </location>
</feature>
<feature type="transmembrane region" description="Helical" evidence="9">
    <location>
        <begin position="189"/>
        <end position="209"/>
    </location>
</feature>
<dbReference type="InterPro" id="IPR006667">
    <property type="entry name" value="SLC41_membr_dom"/>
</dbReference>